<comment type="caution">
    <text evidence="1">The sequence shown here is derived from an EMBL/GenBank/DDBJ whole genome shotgun (WGS) entry which is preliminary data.</text>
</comment>
<proteinExistence type="predicted"/>
<protein>
    <submittedName>
        <fullName evidence="1">Uncharacterized protein</fullName>
    </submittedName>
</protein>
<sequence length="894" mass="97131">MADEDNITSASHSQQQQQRQRVMPPLPHSSPLPPPSCLVSASSCESRPVKCLDVVLQDEYHGAGSGCGSPDVVASALVCEPALLEEASPPPALPRKRKFEDVLGGSSPRTRIVSDGQKTLRIQDLVVGSGSVVSIDVSASVDSAKDTVPKKGICNESQLEAEEAHSGGFSNTSSILPHSGDACSVPPSEALEAILDNLQKKDTYGVFAEPVDATEVPGYYDIIREPMDFGTIRDKLSKGTYVSLDLFKKDVLLICSNAMRFNGPKTIYFKQARSIRDAARKSMNTFARQMSGLDDHSVITNKRKATGIKQPWRSLSTCKDNYQPTNLDDRPRAAPAARKGSMPKNDATKLKSTVSDRAGKSWEEDTGTEDDMYIAHIQSGGDKERPFFEYGATGTFFKGKEGRRFPSVFEHCQSSYQPFTCRRPTVSEDFQQLFPMGCQYEHVYSRSLAYFGANFKSAAWKYVSRKIQKVLAPQIPFGPGWVVQEDATTGGTLLEDVEPLKIESTEMGGSLAGVSDGSGIGNKIIASSLMYAADVSCDSESDILPTSRKSVPLVSSVVKEASQAPSLVTWTDTQSQSTGSNIKSQARSSLQTVEQSASGASLDTSALFPTRRIENHQAATFCAIGDGQQMKRISSAERSFEESNNKEVDCMNRSSRSLENASGRSAAVLKDWSTMQKGESVAQVSLWKPFPIGEKPLPRGSFGVKQWNASGQRANAVLDFPAFAVIPSSGEIAGDEVQKVLSWGQVQVKRRDQDVNSAAHEQRLSDARELPQKFPWNMESYTLSRSSTYISPEGAHFQSEPPPLSDYFSVSEPMNLGTSLSSSNLLVAHPQLQSVSPSLCYPWQSLASQRPLGQVATPSFLLSDNSNPCIQFPVTPQALTGMKSSQQPNLALQL</sequence>
<evidence type="ECO:0000313" key="1">
    <source>
        <dbReference type="EMBL" id="KAJ7550822.1"/>
    </source>
</evidence>
<evidence type="ECO:0000313" key="2">
    <source>
        <dbReference type="Proteomes" id="UP001162992"/>
    </source>
</evidence>
<gene>
    <name evidence="1" type="ORF">O6H91_07G119900</name>
</gene>
<keyword evidence="2" id="KW-1185">Reference proteome</keyword>
<dbReference type="EMBL" id="CM055098">
    <property type="protein sequence ID" value="KAJ7550822.1"/>
    <property type="molecule type" value="Genomic_DNA"/>
</dbReference>
<reference evidence="2" key="1">
    <citation type="journal article" date="2024" name="Proc. Natl. Acad. Sci. U.S.A.">
        <title>Extraordinary preservation of gene collinearity over three hundred million years revealed in homosporous lycophytes.</title>
        <authorList>
            <person name="Li C."/>
            <person name="Wickell D."/>
            <person name="Kuo L.Y."/>
            <person name="Chen X."/>
            <person name="Nie B."/>
            <person name="Liao X."/>
            <person name="Peng D."/>
            <person name="Ji J."/>
            <person name="Jenkins J."/>
            <person name="Williams M."/>
            <person name="Shu S."/>
            <person name="Plott C."/>
            <person name="Barry K."/>
            <person name="Rajasekar S."/>
            <person name="Grimwood J."/>
            <person name="Han X."/>
            <person name="Sun S."/>
            <person name="Hou Z."/>
            <person name="He W."/>
            <person name="Dai G."/>
            <person name="Sun C."/>
            <person name="Schmutz J."/>
            <person name="Leebens-Mack J.H."/>
            <person name="Li F.W."/>
            <person name="Wang L."/>
        </authorList>
    </citation>
    <scope>NUCLEOTIDE SEQUENCE [LARGE SCALE GENOMIC DNA]</scope>
    <source>
        <strain evidence="2">cv. PW_Plant_1</strain>
    </source>
</reference>
<dbReference type="Proteomes" id="UP001162992">
    <property type="component" value="Chromosome 7"/>
</dbReference>
<accession>A0ACC2D9Q2</accession>
<name>A0ACC2D9Q2_DIPCM</name>
<organism evidence="1 2">
    <name type="scientific">Diphasiastrum complanatum</name>
    <name type="common">Issler's clubmoss</name>
    <name type="synonym">Lycopodium complanatum</name>
    <dbReference type="NCBI Taxonomy" id="34168"/>
    <lineage>
        <taxon>Eukaryota</taxon>
        <taxon>Viridiplantae</taxon>
        <taxon>Streptophyta</taxon>
        <taxon>Embryophyta</taxon>
        <taxon>Tracheophyta</taxon>
        <taxon>Lycopodiopsida</taxon>
        <taxon>Lycopodiales</taxon>
        <taxon>Lycopodiaceae</taxon>
        <taxon>Lycopodioideae</taxon>
        <taxon>Diphasiastrum</taxon>
    </lineage>
</organism>